<evidence type="ECO:0000313" key="3">
    <source>
        <dbReference type="Proteomes" id="UP000015453"/>
    </source>
</evidence>
<dbReference type="InterPro" id="IPR044614">
    <property type="entry name" value="STR10"/>
</dbReference>
<dbReference type="SUPFAM" id="SSF52821">
    <property type="entry name" value="Rhodanese/Cell cycle control phosphatase"/>
    <property type="match status" value="1"/>
</dbReference>
<dbReference type="PANTHER" id="PTHR45510">
    <property type="entry name" value="RHODANESE-LIKE DOMAIN-CONTAINING PROTEIN 10"/>
    <property type="match status" value="1"/>
</dbReference>
<dbReference type="CDD" id="cd00158">
    <property type="entry name" value="RHOD"/>
    <property type="match status" value="1"/>
</dbReference>
<dbReference type="EMBL" id="AUSU01004989">
    <property type="protein sequence ID" value="EPS64199.1"/>
    <property type="molecule type" value="Genomic_DNA"/>
</dbReference>
<organism evidence="2 3">
    <name type="scientific">Genlisea aurea</name>
    <dbReference type="NCBI Taxonomy" id="192259"/>
    <lineage>
        <taxon>Eukaryota</taxon>
        <taxon>Viridiplantae</taxon>
        <taxon>Streptophyta</taxon>
        <taxon>Embryophyta</taxon>
        <taxon>Tracheophyta</taxon>
        <taxon>Spermatophyta</taxon>
        <taxon>Magnoliopsida</taxon>
        <taxon>eudicotyledons</taxon>
        <taxon>Gunneridae</taxon>
        <taxon>Pentapetalae</taxon>
        <taxon>asterids</taxon>
        <taxon>lamiids</taxon>
        <taxon>Lamiales</taxon>
        <taxon>Lentibulariaceae</taxon>
        <taxon>Genlisea</taxon>
    </lineage>
</organism>
<feature type="non-terminal residue" evidence="2">
    <location>
        <position position="73"/>
    </location>
</feature>
<keyword evidence="3" id="KW-1185">Reference proteome</keyword>
<dbReference type="GO" id="GO:0009507">
    <property type="term" value="C:chloroplast"/>
    <property type="evidence" value="ECO:0007669"/>
    <property type="project" value="TreeGrafter"/>
</dbReference>
<dbReference type="AlphaFoldDB" id="S8CB82"/>
<feature type="non-terminal residue" evidence="2">
    <location>
        <position position="1"/>
    </location>
</feature>
<dbReference type="InterPro" id="IPR001763">
    <property type="entry name" value="Rhodanese-like_dom"/>
</dbReference>
<evidence type="ECO:0000259" key="1">
    <source>
        <dbReference type="PROSITE" id="PS50206"/>
    </source>
</evidence>
<accession>S8CB82</accession>
<feature type="domain" description="Rhodanese" evidence="1">
    <location>
        <begin position="41"/>
        <end position="69"/>
    </location>
</feature>
<comment type="caution">
    <text evidence="2">The sequence shown here is derived from an EMBL/GenBank/DDBJ whole genome shotgun (WGS) entry which is preliminary data.</text>
</comment>
<dbReference type="InterPro" id="IPR036873">
    <property type="entry name" value="Rhodanese-like_dom_sf"/>
</dbReference>
<evidence type="ECO:0000313" key="2">
    <source>
        <dbReference type="EMBL" id="EPS64199.1"/>
    </source>
</evidence>
<dbReference type="PROSITE" id="PS50206">
    <property type="entry name" value="RHODANESE_3"/>
    <property type="match status" value="1"/>
</dbReference>
<dbReference type="OrthoDB" id="566238at2759"/>
<reference evidence="2 3" key="1">
    <citation type="journal article" date="2013" name="BMC Genomics">
        <title>The miniature genome of a carnivorous plant Genlisea aurea contains a low number of genes and short non-coding sequences.</title>
        <authorList>
            <person name="Leushkin E.V."/>
            <person name="Sutormin R.A."/>
            <person name="Nabieva E.R."/>
            <person name="Penin A.A."/>
            <person name="Kondrashov A.S."/>
            <person name="Logacheva M.D."/>
        </authorList>
    </citation>
    <scope>NUCLEOTIDE SEQUENCE [LARGE SCALE GENOMIC DNA]</scope>
</reference>
<sequence length="73" mass="8302">PLWSFSRRRILQVKAAAKFSDVLRSGAVAPILPKDAASAMESRGYRLLDVRPQWEWERARVPGSLHVPLFVED</sequence>
<dbReference type="Pfam" id="PF00581">
    <property type="entry name" value="Rhodanese"/>
    <property type="match status" value="1"/>
</dbReference>
<dbReference type="Proteomes" id="UP000015453">
    <property type="component" value="Unassembled WGS sequence"/>
</dbReference>
<name>S8CB82_9LAMI</name>
<protein>
    <recommendedName>
        <fullName evidence="1">Rhodanese domain-containing protein</fullName>
    </recommendedName>
</protein>
<dbReference type="Gene3D" id="3.40.250.10">
    <property type="entry name" value="Rhodanese-like domain"/>
    <property type="match status" value="1"/>
</dbReference>
<proteinExistence type="predicted"/>
<gene>
    <name evidence="2" type="ORF">M569_10583</name>
</gene>
<dbReference type="PANTHER" id="PTHR45510:SF1">
    <property type="entry name" value="RHODANESE-LIKE DOMAIN-CONTAINING PROTEIN 10"/>
    <property type="match status" value="1"/>
</dbReference>